<proteinExistence type="predicted"/>
<dbReference type="AlphaFoldDB" id="A0A815WK46"/>
<evidence type="ECO:0000313" key="3">
    <source>
        <dbReference type="Proteomes" id="UP000663845"/>
    </source>
</evidence>
<gene>
    <name evidence="2" type="ORF">JYZ213_LOCUS45900</name>
</gene>
<name>A0A815WK46_9BILA</name>
<sequence>KLVYDRMNDFVDGENNDECACAILNVLNKARTCLYNPSNAKSVCDYWKLILKLSSFSSDIVRTKFTKTMPLIINDKRLTGVFGANCYLTQNVLFEYFISDALLYSSGDIFVNLIMNLFHDLLNDIHSNDEDGEQEELSLDRRLWPSSEGYNNVFVSENESCDHYCARYGQYLLYSLERILEESAKENLKKIIERIRDQSNRLIHIQREAFNQFLIRQRSTVRLNLMIEFLRVTQSLEGLTREQLPQSWLCDKQDKNIPLI</sequence>
<feature type="coiled-coil region" evidence="1">
    <location>
        <begin position="181"/>
        <end position="208"/>
    </location>
</feature>
<comment type="caution">
    <text evidence="2">The sequence shown here is derived from an EMBL/GenBank/DDBJ whole genome shotgun (WGS) entry which is preliminary data.</text>
</comment>
<evidence type="ECO:0000313" key="2">
    <source>
        <dbReference type="EMBL" id="CAF1544277.1"/>
    </source>
</evidence>
<dbReference type="Proteomes" id="UP000663845">
    <property type="component" value="Unassembled WGS sequence"/>
</dbReference>
<accession>A0A815WK46</accession>
<organism evidence="2 3">
    <name type="scientific">Adineta steineri</name>
    <dbReference type="NCBI Taxonomy" id="433720"/>
    <lineage>
        <taxon>Eukaryota</taxon>
        <taxon>Metazoa</taxon>
        <taxon>Spiralia</taxon>
        <taxon>Gnathifera</taxon>
        <taxon>Rotifera</taxon>
        <taxon>Eurotatoria</taxon>
        <taxon>Bdelloidea</taxon>
        <taxon>Adinetida</taxon>
        <taxon>Adinetidae</taxon>
        <taxon>Adineta</taxon>
    </lineage>
</organism>
<dbReference type="EMBL" id="CAJNOG010004703">
    <property type="protein sequence ID" value="CAF1544277.1"/>
    <property type="molecule type" value="Genomic_DNA"/>
</dbReference>
<protein>
    <submittedName>
        <fullName evidence="2">Uncharacterized protein</fullName>
    </submittedName>
</protein>
<feature type="non-terminal residue" evidence="2">
    <location>
        <position position="1"/>
    </location>
</feature>
<reference evidence="2" key="1">
    <citation type="submission" date="2021-02" db="EMBL/GenBank/DDBJ databases">
        <authorList>
            <person name="Nowell W R."/>
        </authorList>
    </citation>
    <scope>NUCLEOTIDE SEQUENCE</scope>
</reference>
<keyword evidence="1" id="KW-0175">Coiled coil</keyword>
<evidence type="ECO:0000256" key="1">
    <source>
        <dbReference type="SAM" id="Coils"/>
    </source>
</evidence>